<dbReference type="EMBL" id="JBHSKT010000009">
    <property type="protein sequence ID" value="MFC5271847.1"/>
    <property type="molecule type" value="Genomic_DNA"/>
</dbReference>
<sequence length="179" mass="20138">MKKILLFMLVCFFLNLESSHAIFAQIVTEQSKVTFRVSHMTGTVEGTITGMQGTVQFDENNLAASYMQATVEAATVNTENRARDSDLRKEKFFDAERYPQIKFQSKSISKTADGFQVTGDLTIKDRTREVNIPFSREQKGNEAVYTGSFTLNRKDYNLGKSAFPPMGKTVKVDILAVVR</sequence>
<feature type="domain" description="Lipid/polyisoprenoid-binding YceI-like" evidence="2">
    <location>
        <begin position="23"/>
        <end position="179"/>
    </location>
</feature>
<dbReference type="SUPFAM" id="SSF101874">
    <property type="entry name" value="YceI-like"/>
    <property type="match status" value="1"/>
</dbReference>
<dbReference type="InterPro" id="IPR036761">
    <property type="entry name" value="TTHA0802/YceI-like_sf"/>
</dbReference>
<evidence type="ECO:0000256" key="1">
    <source>
        <dbReference type="SAM" id="SignalP"/>
    </source>
</evidence>
<keyword evidence="1" id="KW-0732">Signal</keyword>
<dbReference type="Pfam" id="PF04264">
    <property type="entry name" value="YceI"/>
    <property type="match status" value="1"/>
</dbReference>
<protein>
    <submittedName>
        <fullName evidence="3">YceI family protein</fullName>
    </submittedName>
</protein>
<keyword evidence="4" id="KW-1185">Reference proteome</keyword>
<reference evidence="4" key="1">
    <citation type="journal article" date="2019" name="Int. J. Syst. Evol. Microbiol.">
        <title>The Global Catalogue of Microorganisms (GCM) 10K type strain sequencing project: providing services to taxonomists for standard genome sequencing and annotation.</title>
        <authorList>
            <consortium name="The Broad Institute Genomics Platform"/>
            <consortium name="The Broad Institute Genome Sequencing Center for Infectious Disease"/>
            <person name="Wu L."/>
            <person name="Ma J."/>
        </authorList>
    </citation>
    <scope>NUCLEOTIDE SEQUENCE [LARGE SCALE GENOMIC DNA]</scope>
    <source>
        <strain evidence="4">KACC 12602</strain>
    </source>
</reference>
<dbReference type="PANTHER" id="PTHR34406:SF1">
    <property type="entry name" value="PROTEIN YCEI"/>
    <property type="match status" value="1"/>
</dbReference>
<dbReference type="SMART" id="SM00867">
    <property type="entry name" value="YceI"/>
    <property type="match status" value="1"/>
</dbReference>
<proteinExistence type="predicted"/>
<dbReference type="PANTHER" id="PTHR34406">
    <property type="entry name" value="PROTEIN YCEI"/>
    <property type="match status" value="1"/>
</dbReference>
<evidence type="ECO:0000313" key="3">
    <source>
        <dbReference type="EMBL" id="MFC5271847.1"/>
    </source>
</evidence>
<name>A0ABW0EBU4_9BACT</name>
<evidence type="ECO:0000259" key="2">
    <source>
        <dbReference type="SMART" id="SM00867"/>
    </source>
</evidence>
<dbReference type="Proteomes" id="UP001596161">
    <property type="component" value="Unassembled WGS sequence"/>
</dbReference>
<comment type="caution">
    <text evidence="3">The sequence shown here is derived from an EMBL/GenBank/DDBJ whole genome shotgun (WGS) entry which is preliminary data.</text>
</comment>
<dbReference type="InterPro" id="IPR007372">
    <property type="entry name" value="Lipid/polyisoprenoid-bd_YceI"/>
</dbReference>
<dbReference type="Gene3D" id="2.40.128.110">
    <property type="entry name" value="Lipid/polyisoprenoid-binding, YceI-like"/>
    <property type="match status" value="1"/>
</dbReference>
<feature type="signal peptide" evidence="1">
    <location>
        <begin position="1"/>
        <end position="23"/>
    </location>
</feature>
<dbReference type="RefSeq" id="WP_378018205.1">
    <property type="nucleotide sequence ID" value="NZ_JBHSKT010000009.1"/>
</dbReference>
<organism evidence="3 4">
    <name type="scientific">Adhaeribacter terreus</name>
    <dbReference type="NCBI Taxonomy" id="529703"/>
    <lineage>
        <taxon>Bacteria</taxon>
        <taxon>Pseudomonadati</taxon>
        <taxon>Bacteroidota</taxon>
        <taxon>Cytophagia</taxon>
        <taxon>Cytophagales</taxon>
        <taxon>Hymenobacteraceae</taxon>
        <taxon>Adhaeribacter</taxon>
    </lineage>
</organism>
<feature type="chain" id="PRO_5047146521" evidence="1">
    <location>
        <begin position="24"/>
        <end position="179"/>
    </location>
</feature>
<accession>A0ABW0EBU4</accession>
<evidence type="ECO:0000313" key="4">
    <source>
        <dbReference type="Proteomes" id="UP001596161"/>
    </source>
</evidence>
<gene>
    <name evidence="3" type="ORF">ACFPIB_14610</name>
</gene>